<name>A0A0F9BLK2_9ZZZZ</name>
<feature type="non-terminal residue" evidence="1">
    <location>
        <position position="111"/>
    </location>
</feature>
<evidence type="ECO:0000313" key="1">
    <source>
        <dbReference type="EMBL" id="KKL22719.1"/>
    </source>
</evidence>
<protein>
    <submittedName>
        <fullName evidence="1">Uncharacterized protein</fullName>
    </submittedName>
</protein>
<dbReference type="AlphaFoldDB" id="A0A0F9BLK2"/>
<accession>A0A0F9BLK2</accession>
<organism evidence="1">
    <name type="scientific">marine sediment metagenome</name>
    <dbReference type="NCBI Taxonomy" id="412755"/>
    <lineage>
        <taxon>unclassified sequences</taxon>
        <taxon>metagenomes</taxon>
        <taxon>ecological metagenomes</taxon>
    </lineage>
</organism>
<dbReference type="EMBL" id="LAZR01037243">
    <property type="protein sequence ID" value="KKL22719.1"/>
    <property type="molecule type" value="Genomic_DNA"/>
</dbReference>
<gene>
    <name evidence="1" type="ORF">LCGC14_2432650</name>
</gene>
<sequence>MVLRTAEDVYQAMTDPYYYFRDMPTEEVHERVAQRWDVSGRFPLPRFALCCPACGQLEVIYSQCYFHDRKDSPSQHRADVQCKCTICSHAFVFGVVIPGRMARAATKMQYN</sequence>
<proteinExistence type="predicted"/>
<comment type="caution">
    <text evidence="1">The sequence shown here is derived from an EMBL/GenBank/DDBJ whole genome shotgun (WGS) entry which is preliminary data.</text>
</comment>
<reference evidence="1" key="1">
    <citation type="journal article" date="2015" name="Nature">
        <title>Complex archaea that bridge the gap between prokaryotes and eukaryotes.</title>
        <authorList>
            <person name="Spang A."/>
            <person name="Saw J.H."/>
            <person name="Jorgensen S.L."/>
            <person name="Zaremba-Niedzwiedzka K."/>
            <person name="Martijn J."/>
            <person name="Lind A.E."/>
            <person name="van Eijk R."/>
            <person name="Schleper C."/>
            <person name="Guy L."/>
            <person name="Ettema T.J."/>
        </authorList>
    </citation>
    <scope>NUCLEOTIDE SEQUENCE</scope>
</reference>